<dbReference type="Proteomes" id="UP000317303">
    <property type="component" value="Unassembled WGS sequence"/>
</dbReference>
<evidence type="ECO:0000313" key="3">
    <source>
        <dbReference type="Proteomes" id="UP000317303"/>
    </source>
</evidence>
<protein>
    <submittedName>
        <fullName evidence="2">Uncharacterized protein</fullName>
    </submittedName>
</protein>
<organism evidence="2 3">
    <name type="scientific">Prauserella rugosa</name>
    <dbReference type="NCBI Taxonomy" id="43354"/>
    <lineage>
        <taxon>Bacteria</taxon>
        <taxon>Bacillati</taxon>
        <taxon>Actinomycetota</taxon>
        <taxon>Actinomycetes</taxon>
        <taxon>Pseudonocardiales</taxon>
        <taxon>Pseudonocardiaceae</taxon>
        <taxon>Prauserella</taxon>
    </lineage>
</organism>
<dbReference type="EMBL" id="VLJV01000001">
    <property type="protein sequence ID" value="TWH20329.1"/>
    <property type="molecule type" value="Genomic_DNA"/>
</dbReference>
<sequence length="123" mass="13485">MVATGEQPSQDILRRLRQQLNTLVAVLTVADLDADVRTMLAALAHTAVTAEPLLANLDPSILIEIRSAFDHAEAQRIDDMRASLLMASRRLSVLPHTGSFPSLPHQGAPPHHTKPSNPRDMRE</sequence>
<name>A0A660CFN4_9PSEU</name>
<gene>
    <name evidence="2" type="ORF">JD82_02175</name>
</gene>
<feature type="region of interest" description="Disordered" evidence="1">
    <location>
        <begin position="96"/>
        <end position="123"/>
    </location>
</feature>
<evidence type="ECO:0000256" key="1">
    <source>
        <dbReference type="SAM" id="MobiDB-lite"/>
    </source>
</evidence>
<reference evidence="2 3" key="1">
    <citation type="submission" date="2019-07" db="EMBL/GenBank/DDBJ databases">
        <title>R&amp;d 2014.</title>
        <authorList>
            <person name="Klenk H.-P."/>
        </authorList>
    </citation>
    <scope>NUCLEOTIDE SEQUENCE [LARGE SCALE GENOMIC DNA]</scope>
    <source>
        <strain evidence="2 3">DSM 43194</strain>
    </source>
</reference>
<evidence type="ECO:0000313" key="2">
    <source>
        <dbReference type="EMBL" id="TWH20329.1"/>
    </source>
</evidence>
<comment type="caution">
    <text evidence="2">The sequence shown here is derived from an EMBL/GenBank/DDBJ whole genome shotgun (WGS) entry which is preliminary data.</text>
</comment>
<keyword evidence="3" id="KW-1185">Reference proteome</keyword>
<accession>A0A660CFN4</accession>
<proteinExistence type="predicted"/>
<dbReference type="AlphaFoldDB" id="A0A660CFN4"/>